<dbReference type="EMBL" id="JACHVQ010000002">
    <property type="protein sequence ID" value="MBB2893211.1"/>
    <property type="molecule type" value="Genomic_DNA"/>
</dbReference>
<reference evidence="1 2" key="1">
    <citation type="submission" date="2020-08" db="EMBL/GenBank/DDBJ databases">
        <title>Sequencing the genomes of 1000 actinobacteria strains.</title>
        <authorList>
            <person name="Klenk H.-P."/>
        </authorList>
    </citation>
    <scope>NUCLEOTIDE SEQUENCE [LARGE SCALE GENOMIC DNA]</scope>
    <source>
        <strain evidence="1 2">DSM 105369</strain>
    </source>
</reference>
<evidence type="ECO:0000313" key="1">
    <source>
        <dbReference type="EMBL" id="MBB2893211.1"/>
    </source>
</evidence>
<dbReference type="AlphaFoldDB" id="A0A839NEU1"/>
<sequence>MTVLADCRAAFAAAAERFSGPLYRRWCALAGAETGTDDRTFTAFTAYGLDFGDWRAAQHLLRATSLDLRRTGRDKPLAAYFPVLDGTLPPDNRSYQLWTERLRDRRGPIGRLLQEEPVPLNDPATGVRMLQLADQYLRDAFAGPVTLELVAVGAAAGFELVADSFEPDLLAGHHIVARRGYDLHPLDPRAEGVLDRMLSLLEPDQVAAQERMRRAARLVDEQDIVVSRRNAFEVVASEGFGFGRLPVVFGSSFLCSVDNRGLMDVLMSARHAEGIWIADETVGVLRSVSHAPELRDAEPAARATRLAHYRAGELHAEIVRLA</sequence>
<evidence type="ECO:0000313" key="2">
    <source>
        <dbReference type="Proteomes" id="UP000559182"/>
    </source>
</evidence>
<name>A0A839NEU1_9MICO</name>
<evidence type="ECO:0008006" key="3">
    <source>
        <dbReference type="Google" id="ProtNLM"/>
    </source>
</evidence>
<keyword evidence="2" id="KW-1185">Reference proteome</keyword>
<dbReference type="RefSeq" id="WP_183321551.1">
    <property type="nucleotide sequence ID" value="NZ_JACHVQ010000002.1"/>
</dbReference>
<dbReference type="Pfam" id="PF10094">
    <property type="entry name" value="DUF2332"/>
    <property type="match status" value="2"/>
</dbReference>
<protein>
    <recommendedName>
        <fullName evidence="3">DUF2332 family protein</fullName>
    </recommendedName>
</protein>
<dbReference type="InterPro" id="IPR011200">
    <property type="entry name" value="UCP012608"/>
</dbReference>
<accession>A0A839NEU1</accession>
<comment type="caution">
    <text evidence="1">The sequence shown here is derived from an EMBL/GenBank/DDBJ whole genome shotgun (WGS) entry which is preliminary data.</text>
</comment>
<gene>
    <name evidence="1" type="ORF">FHU39_003229</name>
</gene>
<dbReference type="Proteomes" id="UP000559182">
    <property type="component" value="Unassembled WGS sequence"/>
</dbReference>
<organism evidence="1 2">
    <name type="scientific">Flexivirga oryzae</name>
    <dbReference type="NCBI Taxonomy" id="1794944"/>
    <lineage>
        <taxon>Bacteria</taxon>
        <taxon>Bacillati</taxon>
        <taxon>Actinomycetota</taxon>
        <taxon>Actinomycetes</taxon>
        <taxon>Micrococcales</taxon>
        <taxon>Dermacoccaceae</taxon>
        <taxon>Flexivirga</taxon>
    </lineage>
</organism>
<proteinExistence type="predicted"/>